<sequence>MVLPRLYAARRAGVSAVRALATQAAAAGKVRAVIGAIVDVQFEQGNLPEILNALEIDTKQGKLVLEVSQHLGENTVRTIAMDGTEGLVRGEKVLDTGAPISVPVGRETLGRIINVVGEPIDERGPIVTKQKKPIHAEPPSFVEQSTAAEVLETGIKVVDLLAPYARGGKIGLFGGAGVGKTVFIQELINNIAKAHGGFSVFTGVGERTREGNDLYREMRETGVIKLEGESKVALVFGQMNEPPGARARVALTGLTIAEYFRDEEGQDVLLFIDNIFRFTQAGSEVSALLGRIPSAVGYQPTLATDMGLLQERITTTKKGSVTSVQAVYVPADDLTDPAPATTFAHLDATTVLSRGISELGIYPAVDPLDSKSRLLDAAVVGQEHYDVASQVQMTLQAYKSLQDIIAILGMDELSEQDKLTVERARKIQRFLSQPFAVAEVFTGIPGRLVRLKDTVASFKAVLDGKYDHLPENAFYMVGGIEDVVAKAEKLASEAN</sequence>
<dbReference type="NCBIfam" id="TIGR01039">
    <property type="entry name" value="atpD"/>
    <property type="match status" value="1"/>
</dbReference>
<dbReference type="InterPro" id="IPR024034">
    <property type="entry name" value="ATPase_F1/V1_b/a_C"/>
</dbReference>
<dbReference type="Gene3D" id="3.40.50.300">
    <property type="entry name" value="P-loop containing nucleotide triphosphate hydrolases"/>
    <property type="match status" value="1"/>
</dbReference>
<accession>A0A0C7MYW0</accession>
<dbReference type="InterPro" id="IPR005722">
    <property type="entry name" value="ATP_synth_F1_bsu"/>
</dbReference>
<dbReference type="HOGENOM" id="CLU_022398_0_2_1"/>
<dbReference type="Pfam" id="PF02874">
    <property type="entry name" value="ATP-synt_ab_N"/>
    <property type="match status" value="1"/>
</dbReference>
<dbReference type="PANTHER" id="PTHR15184:SF71">
    <property type="entry name" value="ATP SYNTHASE SUBUNIT BETA, MITOCHONDRIAL"/>
    <property type="match status" value="1"/>
</dbReference>
<keyword evidence="10" id="KW-0406">Ion transport</keyword>
<reference evidence="17 18" key="1">
    <citation type="submission" date="2014-12" db="EMBL/GenBank/DDBJ databases">
        <authorList>
            <person name="Neuveglise Cecile"/>
        </authorList>
    </citation>
    <scope>NUCLEOTIDE SEQUENCE [LARGE SCALE GENOMIC DNA]</scope>
    <source>
        <strain evidence="17 18">CBS 12615</strain>
    </source>
</reference>
<dbReference type="InterPro" id="IPR055190">
    <property type="entry name" value="ATP-synt_VA_C"/>
</dbReference>
<comment type="subcellular location">
    <subcellularLocation>
        <location evidence="2">Membrane</location>
    </subcellularLocation>
</comment>
<dbReference type="GO" id="GO:0045259">
    <property type="term" value="C:proton-transporting ATP synthase complex"/>
    <property type="evidence" value="ECO:0007669"/>
    <property type="project" value="UniProtKB-KW"/>
</dbReference>
<dbReference type="CDD" id="cd18110">
    <property type="entry name" value="ATP-synt_F1_beta_C"/>
    <property type="match status" value="1"/>
</dbReference>
<dbReference type="STRING" id="1245769.A0A0C7MYW0"/>
<dbReference type="Gene3D" id="1.10.1140.10">
    <property type="entry name" value="Bovine Mitochondrial F1-atpase, Atp Synthase Beta Chain, Chain D, domain 3"/>
    <property type="match status" value="1"/>
</dbReference>
<evidence type="ECO:0000256" key="1">
    <source>
        <dbReference type="ARBA" id="ARBA00003086"/>
    </source>
</evidence>
<dbReference type="GO" id="GO:0042776">
    <property type="term" value="P:proton motive force-driven mitochondrial ATP synthesis"/>
    <property type="evidence" value="ECO:0007669"/>
    <property type="project" value="EnsemblFungi"/>
</dbReference>
<dbReference type="EMBL" id="LN736360">
    <property type="protein sequence ID" value="CEP60758.1"/>
    <property type="molecule type" value="Genomic_DNA"/>
</dbReference>
<dbReference type="Proteomes" id="UP000054304">
    <property type="component" value="Unassembled WGS sequence"/>
</dbReference>
<evidence type="ECO:0000256" key="7">
    <source>
        <dbReference type="ARBA" id="ARBA00022781"/>
    </source>
</evidence>
<name>A0A0C7MYW0_9SACH</name>
<gene>
    <name evidence="17" type="ORF">LALA0_S01e18272g</name>
</gene>
<keyword evidence="5" id="KW-0813">Transport</keyword>
<dbReference type="Pfam" id="PF22919">
    <property type="entry name" value="ATP-synt_VA_C"/>
    <property type="match status" value="1"/>
</dbReference>
<evidence type="ECO:0000256" key="15">
    <source>
        <dbReference type="RuleBase" id="RU003553"/>
    </source>
</evidence>
<dbReference type="SMART" id="SM00382">
    <property type="entry name" value="AAA"/>
    <property type="match status" value="1"/>
</dbReference>
<evidence type="ECO:0000256" key="12">
    <source>
        <dbReference type="ARBA" id="ARBA00023196"/>
    </source>
</evidence>
<evidence type="ECO:0000313" key="18">
    <source>
        <dbReference type="Proteomes" id="UP000054304"/>
    </source>
</evidence>
<dbReference type="InterPro" id="IPR003593">
    <property type="entry name" value="AAA+_ATPase"/>
</dbReference>
<dbReference type="InterPro" id="IPR000194">
    <property type="entry name" value="ATPase_F1/V1/A1_a/bsu_nucl-bd"/>
</dbReference>
<dbReference type="GO" id="GO:0016887">
    <property type="term" value="F:ATP hydrolysis activity"/>
    <property type="evidence" value="ECO:0007669"/>
    <property type="project" value="EnsemblFungi"/>
</dbReference>
<keyword evidence="11" id="KW-0472">Membrane</keyword>
<dbReference type="InterPro" id="IPR050053">
    <property type="entry name" value="ATPase_alpha/beta_chains"/>
</dbReference>
<evidence type="ECO:0000256" key="8">
    <source>
        <dbReference type="ARBA" id="ARBA00022840"/>
    </source>
</evidence>
<dbReference type="GeneID" id="34684164"/>
<evidence type="ECO:0000256" key="14">
    <source>
        <dbReference type="ARBA" id="ARBA00048383"/>
    </source>
</evidence>
<keyword evidence="8 15" id="KW-0067">ATP-binding</keyword>
<dbReference type="FunFam" id="1.10.1140.10:FF:000001">
    <property type="entry name" value="ATP synthase subunit beta"/>
    <property type="match status" value="1"/>
</dbReference>
<dbReference type="GO" id="GO:0043531">
    <property type="term" value="F:ADP binding"/>
    <property type="evidence" value="ECO:0007669"/>
    <property type="project" value="EnsemblFungi"/>
</dbReference>
<evidence type="ECO:0000256" key="4">
    <source>
        <dbReference type="ARBA" id="ARBA00011648"/>
    </source>
</evidence>
<dbReference type="Gene3D" id="2.40.10.170">
    <property type="match status" value="1"/>
</dbReference>
<dbReference type="PANTHER" id="PTHR15184">
    <property type="entry name" value="ATP SYNTHASE"/>
    <property type="match status" value="1"/>
</dbReference>
<comment type="function">
    <text evidence="15">Produces ATP from ADP in the presence of a proton gradient across the membrane.</text>
</comment>
<evidence type="ECO:0000259" key="16">
    <source>
        <dbReference type="SMART" id="SM00382"/>
    </source>
</evidence>
<comment type="catalytic activity">
    <reaction evidence="14 15">
        <text>ATP + H2O + 4 H(+)(in) = ADP + phosphate + 5 H(+)(out)</text>
        <dbReference type="Rhea" id="RHEA:57720"/>
        <dbReference type="ChEBI" id="CHEBI:15377"/>
        <dbReference type="ChEBI" id="CHEBI:15378"/>
        <dbReference type="ChEBI" id="CHEBI:30616"/>
        <dbReference type="ChEBI" id="CHEBI:43474"/>
        <dbReference type="ChEBI" id="CHEBI:456216"/>
        <dbReference type="EC" id="7.1.2.2"/>
    </reaction>
</comment>
<dbReference type="SUPFAM" id="SSF50615">
    <property type="entry name" value="N-terminal domain of alpha and beta subunits of F1 ATP synthase"/>
    <property type="match status" value="1"/>
</dbReference>
<comment type="subunit">
    <text evidence="4">F-type ATPases have 2 components, CF(1) - the catalytic core - and CF(0) - the membrane proton channel. CF(1) has five subunits: alpha(3), beta(3), gamma(1), delta(1), epsilon(1). CF(0) has three main subunits: a, b and c.</text>
</comment>
<dbReference type="SUPFAM" id="SSF52540">
    <property type="entry name" value="P-loop containing nucleoside triphosphate hydrolases"/>
    <property type="match status" value="1"/>
</dbReference>
<evidence type="ECO:0000256" key="9">
    <source>
        <dbReference type="ARBA" id="ARBA00022967"/>
    </source>
</evidence>
<evidence type="ECO:0000313" key="17">
    <source>
        <dbReference type="EMBL" id="CEP60758.1"/>
    </source>
</evidence>
<dbReference type="AlphaFoldDB" id="A0A0C7MYW0"/>
<keyword evidence="6 15" id="KW-0547">Nucleotide-binding</keyword>
<comment type="subunit">
    <text evidence="15">F-type ATPases have 2 components, CF(1) - the catalytic core - and CF(0) - the membrane proton channel. CF(1) and CF(0) have multiple subunits.</text>
</comment>
<dbReference type="PIRSF" id="PIRSF039072">
    <property type="entry name" value="ATPase_subunit_beta"/>
    <property type="match status" value="1"/>
</dbReference>
<dbReference type="GO" id="GO:0046933">
    <property type="term" value="F:proton-transporting ATP synthase activity, rotational mechanism"/>
    <property type="evidence" value="ECO:0007669"/>
    <property type="project" value="EnsemblFungi"/>
</dbReference>
<dbReference type="GO" id="GO:0005524">
    <property type="term" value="F:ATP binding"/>
    <property type="evidence" value="ECO:0007669"/>
    <property type="project" value="UniProtKB-KW"/>
</dbReference>
<dbReference type="InterPro" id="IPR004100">
    <property type="entry name" value="ATPase_F1/V1/A1_a/bsu_N"/>
</dbReference>
<dbReference type="InterPro" id="IPR020003">
    <property type="entry name" value="ATPase_a/bsu_AS"/>
</dbReference>
<evidence type="ECO:0000256" key="3">
    <source>
        <dbReference type="ARBA" id="ARBA00008936"/>
    </source>
</evidence>
<keyword evidence="7" id="KW-0375">Hydrogen ion transport</keyword>
<evidence type="ECO:0000256" key="2">
    <source>
        <dbReference type="ARBA" id="ARBA00004370"/>
    </source>
</evidence>
<dbReference type="SUPFAM" id="SSF47917">
    <property type="entry name" value="C-terminal domain of alpha and beta subunits of F1 ATP synthase"/>
    <property type="match status" value="1"/>
</dbReference>
<evidence type="ECO:0000256" key="10">
    <source>
        <dbReference type="ARBA" id="ARBA00023065"/>
    </source>
</evidence>
<dbReference type="CDD" id="cd18115">
    <property type="entry name" value="ATP-synt_F1_beta_N"/>
    <property type="match status" value="1"/>
</dbReference>
<organism evidence="17 18">
    <name type="scientific">Lachancea lanzarotensis</name>
    <dbReference type="NCBI Taxonomy" id="1245769"/>
    <lineage>
        <taxon>Eukaryota</taxon>
        <taxon>Fungi</taxon>
        <taxon>Dikarya</taxon>
        <taxon>Ascomycota</taxon>
        <taxon>Saccharomycotina</taxon>
        <taxon>Saccharomycetes</taxon>
        <taxon>Saccharomycetales</taxon>
        <taxon>Saccharomycetaceae</taxon>
        <taxon>Lachancea</taxon>
    </lineage>
</organism>
<evidence type="ECO:0000256" key="13">
    <source>
        <dbReference type="ARBA" id="ARBA00023310"/>
    </source>
</evidence>
<protein>
    <recommendedName>
        <fullName evidence="15">ATP synthase subunit beta</fullName>
        <ecNumber evidence="15">7.1.2.2</ecNumber>
    </recommendedName>
</protein>
<dbReference type="InterPro" id="IPR036121">
    <property type="entry name" value="ATPase_F1/V1/A1_a/bsu_N_sf"/>
</dbReference>
<dbReference type="PROSITE" id="PS00152">
    <property type="entry name" value="ATPASE_ALPHA_BETA"/>
    <property type="match status" value="1"/>
</dbReference>
<comment type="function">
    <text evidence="1">Mitochondrial membrane ATP synthase (F(1)F(0) ATP synthase or Complex V) produces ATP from ADP in the presence of a proton gradient across the membrane which is generated by electron transport complexes of the respiratory chain. F-type ATPases consist of two structural domains, F(1) - containing the extramembraneous catalytic core, and F(0) - containing the membrane proton channel, linked together by a central stalk and a peripheral stalk. During catalysis, ATP synthesis in the catalytic domain of F(1) is coupled via a rotary mechanism of the central stalk subunits to proton translocation. Subunits alpha and beta form the catalytic core in F(1). Rotation of the central stalk against the surrounding alpha(3)beta(3) subunits leads to hydrolysis of ATP in three separate catalytic sites on the beta subunits.</text>
</comment>
<dbReference type="Pfam" id="PF00006">
    <property type="entry name" value="ATP-synt_ab"/>
    <property type="match status" value="1"/>
</dbReference>
<dbReference type="InterPro" id="IPR027417">
    <property type="entry name" value="P-loop_NTPase"/>
</dbReference>
<evidence type="ECO:0000256" key="11">
    <source>
        <dbReference type="ARBA" id="ARBA00023136"/>
    </source>
</evidence>
<dbReference type="HAMAP" id="MF_01347">
    <property type="entry name" value="ATP_synth_beta_bact"/>
    <property type="match status" value="1"/>
</dbReference>
<dbReference type="GO" id="GO:0005743">
    <property type="term" value="C:mitochondrial inner membrane"/>
    <property type="evidence" value="ECO:0007669"/>
    <property type="project" value="EnsemblFungi"/>
</dbReference>
<keyword evidence="13 15" id="KW-0066">ATP synthesis</keyword>
<evidence type="ECO:0000256" key="5">
    <source>
        <dbReference type="ARBA" id="ARBA00022448"/>
    </source>
</evidence>
<proteinExistence type="inferred from homology"/>
<dbReference type="OrthoDB" id="14523at2759"/>
<dbReference type="FunFam" id="2.40.10.170:FF:000004">
    <property type="entry name" value="ATP synthase subunit beta"/>
    <property type="match status" value="1"/>
</dbReference>
<dbReference type="GO" id="GO:0046961">
    <property type="term" value="F:proton-transporting ATPase activity, rotational mechanism"/>
    <property type="evidence" value="ECO:0007669"/>
    <property type="project" value="EnsemblFungi"/>
</dbReference>
<comment type="similarity">
    <text evidence="3">Belongs to the ATPase alpha/beta chains family.</text>
</comment>
<dbReference type="EC" id="7.1.2.2" evidence="15"/>
<keyword evidence="18" id="KW-1185">Reference proteome</keyword>
<dbReference type="CDD" id="cd01133">
    <property type="entry name" value="F1-ATPase_beta_CD"/>
    <property type="match status" value="1"/>
</dbReference>
<feature type="domain" description="AAA+ ATPase" evidence="16">
    <location>
        <begin position="166"/>
        <end position="349"/>
    </location>
</feature>
<keyword evidence="9" id="KW-1278">Translocase</keyword>
<dbReference type="FunFam" id="3.40.50.300:FF:000026">
    <property type="entry name" value="ATP synthase subunit beta"/>
    <property type="match status" value="1"/>
</dbReference>
<evidence type="ECO:0000256" key="6">
    <source>
        <dbReference type="ARBA" id="ARBA00022741"/>
    </source>
</evidence>
<keyword evidence="12 15" id="KW-0139">CF(1)</keyword>
<dbReference type="RefSeq" id="XP_022626999.1">
    <property type="nucleotide sequence ID" value="XM_022774954.1"/>
</dbReference>